<dbReference type="InterPro" id="IPR014776">
    <property type="entry name" value="4pyrrole_Mease_sub2"/>
</dbReference>
<reference evidence="11 12" key="1">
    <citation type="submission" date="2018-11" db="EMBL/GenBank/DDBJ databases">
        <authorList>
            <consortium name="Pathogen Informatics"/>
        </authorList>
    </citation>
    <scope>NUCLEOTIDE SEQUENCE [LARGE SCALE GENOMIC DNA]</scope>
</reference>
<evidence type="ECO:0000256" key="3">
    <source>
        <dbReference type="ARBA" id="ARBA00006729"/>
    </source>
</evidence>
<evidence type="ECO:0000256" key="1">
    <source>
        <dbReference type="ARBA" id="ARBA00004006"/>
    </source>
</evidence>
<keyword evidence="6" id="KW-0808">Transferase</keyword>
<evidence type="ECO:0000256" key="7">
    <source>
        <dbReference type="ARBA" id="ARBA00022691"/>
    </source>
</evidence>
<dbReference type="InterPro" id="IPR014777">
    <property type="entry name" value="4pyrrole_Mease_sub1"/>
</dbReference>
<protein>
    <recommendedName>
        <fullName evidence="4">diphthine methyl ester synthase</fullName>
        <ecNumber evidence="4">2.1.1.314</ecNumber>
    </recommendedName>
</protein>
<dbReference type="EMBL" id="UYRV01015802">
    <property type="protein sequence ID" value="VDK61368.1"/>
    <property type="molecule type" value="Genomic_DNA"/>
</dbReference>
<feature type="binding site" evidence="9">
    <location>
        <position position="43"/>
    </location>
    <ligand>
        <name>S-adenosyl-L-methionine</name>
        <dbReference type="ChEBI" id="CHEBI:59789"/>
    </ligand>
</feature>
<accession>A0A3P6T6F8</accession>
<dbReference type="Pfam" id="PF00590">
    <property type="entry name" value="TP_methylase"/>
    <property type="match status" value="1"/>
</dbReference>
<dbReference type="InterPro" id="IPR035996">
    <property type="entry name" value="4pyrrol_Methylase_sf"/>
</dbReference>
<comment type="pathway">
    <text evidence="2">Protein modification; peptidyl-diphthamide biosynthesis.</text>
</comment>
<proteinExistence type="inferred from homology"/>
<feature type="binding site" evidence="9">
    <location>
        <position position="119"/>
    </location>
    <ligand>
        <name>S-adenosyl-L-methionine</name>
        <dbReference type="ChEBI" id="CHEBI:59789"/>
    </ligand>
</feature>
<evidence type="ECO:0000313" key="11">
    <source>
        <dbReference type="EMBL" id="VDK61368.1"/>
    </source>
</evidence>
<dbReference type="EC" id="2.1.1.314" evidence="4"/>
<feature type="domain" description="Tetrapyrrole methylase" evidence="10">
    <location>
        <begin position="31"/>
        <end position="204"/>
    </location>
</feature>
<dbReference type="Gene3D" id="3.40.1010.10">
    <property type="entry name" value="Cobalt-precorrin-4 Transmethylase, Domain 1"/>
    <property type="match status" value="1"/>
</dbReference>
<dbReference type="PIRSF" id="PIRSF036432">
    <property type="entry name" value="Diphthine_synth"/>
    <property type="match status" value="1"/>
</dbReference>
<evidence type="ECO:0000256" key="4">
    <source>
        <dbReference type="ARBA" id="ARBA00011927"/>
    </source>
</evidence>
<feature type="binding site" evidence="9">
    <location>
        <position position="40"/>
    </location>
    <ligand>
        <name>S-adenosyl-L-methionine</name>
        <dbReference type="ChEBI" id="CHEBI:59789"/>
    </ligand>
</feature>
<comment type="catalytic activity">
    <reaction evidence="8">
        <text>2-[(3S)-amino-3-carboxypropyl]-L-histidyl-[translation elongation factor 2] + 4 S-adenosyl-L-methionine = diphthine methyl ester-[translation elongation factor 2] + 4 S-adenosyl-L-homocysteine + 3 H(+)</text>
        <dbReference type="Rhea" id="RHEA:42652"/>
        <dbReference type="Rhea" id="RHEA-COMP:9749"/>
        <dbReference type="Rhea" id="RHEA-COMP:10173"/>
        <dbReference type="ChEBI" id="CHEBI:15378"/>
        <dbReference type="ChEBI" id="CHEBI:57856"/>
        <dbReference type="ChEBI" id="CHEBI:59789"/>
        <dbReference type="ChEBI" id="CHEBI:73995"/>
        <dbReference type="ChEBI" id="CHEBI:79005"/>
        <dbReference type="EC" id="2.1.1.314"/>
    </reaction>
</comment>
<evidence type="ECO:0000313" key="12">
    <source>
        <dbReference type="Proteomes" id="UP000271889"/>
    </source>
</evidence>
<gene>
    <name evidence="11" type="ORF">CGOC_LOCUS5286</name>
</gene>
<evidence type="ECO:0000259" key="10">
    <source>
        <dbReference type="Pfam" id="PF00590"/>
    </source>
</evidence>
<evidence type="ECO:0000256" key="6">
    <source>
        <dbReference type="ARBA" id="ARBA00022679"/>
    </source>
</evidence>
<evidence type="ECO:0000256" key="5">
    <source>
        <dbReference type="ARBA" id="ARBA00022603"/>
    </source>
</evidence>
<evidence type="ECO:0000256" key="8">
    <source>
        <dbReference type="ARBA" id="ARBA00048752"/>
    </source>
</evidence>
<keyword evidence="5" id="KW-0489">Methyltransferase</keyword>
<dbReference type="GO" id="GO:0141133">
    <property type="term" value="F:diphthine methyl ester synthase activity"/>
    <property type="evidence" value="ECO:0007669"/>
    <property type="project" value="UniProtKB-EC"/>
</dbReference>
<keyword evidence="7 9" id="KW-0949">S-adenosyl-L-methionine</keyword>
<feature type="binding site" evidence="9">
    <location>
        <begin position="68"/>
        <end position="69"/>
    </location>
    <ligand>
        <name>S-adenosyl-L-methionine</name>
        <dbReference type="ChEBI" id="CHEBI:59789"/>
    </ligand>
</feature>
<dbReference type="Gene3D" id="3.30.950.10">
    <property type="entry name" value="Methyltransferase, Cobalt-precorrin-4 Transmethylase, Domain 2"/>
    <property type="match status" value="1"/>
</dbReference>
<dbReference type="InterPro" id="IPR000878">
    <property type="entry name" value="4pyrrol_Mease"/>
</dbReference>
<dbReference type="GO" id="GO:0017183">
    <property type="term" value="P:protein histidyl modification to diphthamide"/>
    <property type="evidence" value="ECO:0007669"/>
    <property type="project" value="UniProtKB-UniPathway"/>
</dbReference>
<dbReference type="NCBIfam" id="TIGR00522">
    <property type="entry name" value="dph5"/>
    <property type="match status" value="1"/>
</dbReference>
<organism evidence="11 12">
    <name type="scientific">Cylicostephanus goldi</name>
    <name type="common">Nematode worm</name>
    <dbReference type="NCBI Taxonomy" id="71465"/>
    <lineage>
        <taxon>Eukaryota</taxon>
        <taxon>Metazoa</taxon>
        <taxon>Ecdysozoa</taxon>
        <taxon>Nematoda</taxon>
        <taxon>Chromadorea</taxon>
        <taxon>Rhabditida</taxon>
        <taxon>Rhabditina</taxon>
        <taxon>Rhabditomorpha</taxon>
        <taxon>Strongyloidea</taxon>
        <taxon>Strongylidae</taxon>
        <taxon>Cylicostephanus</taxon>
    </lineage>
</organism>
<evidence type="ECO:0000256" key="2">
    <source>
        <dbReference type="ARBA" id="ARBA00005156"/>
    </source>
</evidence>
<keyword evidence="12" id="KW-1185">Reference proteome</keyword>
<comment type="similarity">
    <text evidence="3">Belongs to the diphthine synthase family.</text>
</comment>
<dbReference type="CDD" id="cd11647">
    <property type="entry name" value="DHP5_DphB"/>
    <property type="match status" value="1"/>
</dbReference>
<dbReference type="AlphaFoldDB" id="A0A3P6T6F8"/>
<dbReference type="OrthoDB" id="2516at2759"/>
<dbReference type="Proteomes" id="UP000271889">
    <property type="component" value="Unassembled WGS sequence"/>
</dbReference>
<comment type="function">
    <text evidence="1">S-adenosyl-L-methionine-dependent methyltransferase that catalyzes four methylations of the modified target histidine residue in translation elongation factor 2 (EF-2), to form an intermediate called diphthine methyl ester. The four successive methylation reactions represent the second step of diphthamide biosynthesis.</text>
</comment>
<sequence length="224" mass="25470">MVELASAGIHLINQKPIRKLLDEILDGADVDDVAMLVVGDPFGATTHTDLVLRAKERNIPVKVVHNASIMNAVGCCGLQLYNFGETVSIVMWLEGWEPDSYYDKIASNMEKGFHTLCLLGAYFYLSPLVLQKYISDIKTKEQSIENMMRGRKIYEPPRYLTCAEAASQLLKIAERKKAAGIEPVYHESSPCVGLARVGWDDQKVWFLICRWFEWFPYFNGFLRL</sequence>
<dbReference type="UniPathway" id="UPA00559"/>
<dbReference type="SUPFAM" id="SSF53790">
    <property type="entry name" value="Tetrapyrrole methylase"/>
    <property type="match status" value="1"/>
</dbReference>
<dbReference type="PANTHER" id="PTHR10882">
    <property type="entry name" value="DIPHTHINE SYNTHASE"/>
    <property type="match status" value="1"/>
</dbReference>
<name>A0A3P6T6F8_CYLGO</name>
<dbReference type="GO" id="GO:0032259">
    <property type="term" value="P:methylation"/>
    <property type="evidence" value="ECO:0007669"/>
    <property type="project" value="UniProtKB-KW"/>
</dbReference>
<evidence type="ECO:0000256" key="9">
    <source>
        <dbReference type="PIRSR" id="PIRSR036432-1"/>
    </source>
</evidence>
<dbReference type="InterPro" id="IPR004551">
    <property type="entry name" value="Dphthn_synthase"/>
</dbReference>
<dbReference type="PANTHER" id="PTHR10882:SF0">
    <property type="entry name" value="DIPHTHINE METHYL ESTER SYNTHASE"/>
    <property type="match status" value="1"/>
</dbReference>